<dbReference type="AlphaFoldDB" id="A0A5B8W8I0"/>
<dbReference type="Pfam" id="PF01833">
    <property type="entry name" value="TIG"/>
    <property type="match status" value="1"/>
</dbReference>
<dbReference type="OrthoDB" id="660167at2"/>
<dbReference type="EMBL" id="CP042437">
    <property type="protein sequence ID" value="QEC80224.1"/>
    <property type="molecule type" value="Genomic_DNA"/>
</dbReference>
<dbReference type="SUPFAM" id="SSF49785">
    <property type="entry name" value="Galactose-binding domain-like"/>
    <property type="match status" value="1"/>
</dbReference>
<dbReference type="Gene3D" id="2.60.40.10">
    <property type="entry name" value="Immunoglobulins"/>
    <property type="match status" value="2"/>
</dbReference>
<name>A0A5B8W8I0_9SPHI</name>
<sequence length="386" mass="40383">MKNLKSIFSYCILSLVVVFSISSCKKHDSGGDGPPVITRIRTVYQSTQTSQTVTAFDSTTSDGKIGTLYAVIGNNLSTTKAIYINGVSIYFNIAYSSNTTLQFSVPATVPFSNDTTSNVLTVVTAHGKVSTPFIIEQPAPGITTVSQLAGNAGDVITITGTTFNGLTGVSFGTVPATVLTKSPTVITVKVPSGLTAAHLLVTTSATKGGGVGTGPVVTSGTSLLSNNVSSAKQTNSIFGFNTAIFEDGYENGWSDYGWGAGAKDDKTNIRRGTTSRTYSYTGGYDGYVIQPGSGNSVDANTALKFSIFGGKGTTGKNIHLVLNYNFNTAVQITLTEGKWTDYQIPIANWVDAGNPLPSSISALVFQEFSGNSSTFSMDDVGLVNIK</sequence>
<evidence type="ECO:0000313" key="2">
    <source>
        <dbReference type="EMBL" id="QEC80224.1"/>
    </source>
</evidence>
<dbReference type="RefSeq" id="WP_147060570.1">
    <property type="nucleotide sequence ID" value="NZ_CP042437.1"/>
</dbReference>
<keyword evidence="3" id="KW-1185">Reference proteome</keyword>
<organism evidence="2 3">
    <name type="scientific">Mucilaginibacter ginsenosidivorax</name>
    <dbReference type="NCBI Taxonomy" id="862126"/>
    <lineage>
        <taxon>Bacteria</taxon>
        <taxon>Pseudomonadati</taxon>
        <taxon>Bacteroidota</taxon>
        <taxon>Sphingobacteriia</taxon>
        <taxon>Sphingobacteriales</taxon>
        <taxon>Sphingobacteriaceae</taxon>
        <taxon>Mucilaginibacter</taxon>
    </lineage>
</organism>
<reference evidence="2 3" key="1">
    <citation type="journal article" date="2013" name="J. Microbiol.">
        <title>Mucilaginibacter ginsenosidivorax sp. nov., with ginsenoside converting activity isolated from sediment.</title>
        <authorList>
            <person name="Kim J.K."/>
            <person name="Choi T.E."/>
            <person name="Liu Q.M."/>
            <person name="Park H.Y."/>
            <person name="Yi T.H."/>
            <person name="Yoon M.H."/>
            <person name="Kim S.C."/>
            <person name="Im W.T."/>
        </authorList>
    </citation>
    <scope>NUCLEOTIDE SEQUENCE [LARGE SCALE GENOMIC DNA]</scope>
    <source>
        <strain evidence="2 3">KHI28</strain>
    </source>
</reference>
<dbReference type="PROSITE" id="PS51257">
    <property type="entry name" value="PROKAR_LIPOPROTEIN"/>
    <property type="match status" value="1"/>
</dbReference>
<gene>
    <name evidence="2" type="ORF">FSB76_31285</name>
</gene>
<dbReference type="SUPFAM" id="SSF81296">
    <property type="entry name" value="E set domains"/>
    <property type="match status" value="1"/>
</dbReference>
<feature type="domain" description="IPT/TIG" evidence="1">
    <location>
        <begin position="140"/>
        <end position="199"/>
    </location>
</feature>
<dbReference type="InterPro" id="IPR013783">
    <property type="entry name" value="Ig-like_fold"/>
</dbReference>
<proteinExistence type="predicted"/>
<accession>A0A5B8W8I0</accession>
<dbReference type="Gene3D" id="2.60.120.430">
    <property type="entry name" value="Galactose-binding lectin"/>
    <property type="match status" value="1"/>
</dbReference>
<protein>
    <recommendedName>
        <fullName evidence="1">IPT/TIG domain-containing protein</fullName>
    </recommendedName>
</protein>
<dbReference type="Proteomes" id="UP000321362">
    <property type="component" value="Chromosome"/>
</dbReference>
<dbReference type="InterPro" id="IPR014756">
    <property type="entry name" value="Ig_E-set"/>
</dbReference>
<evidence type="ECO:0000313" key="3">
    <source>
        <dbReference type="Proteomes" id="UP000321362"/>
    </source>
</evidence>
<evidence type="ECO:0000259" key="1">
    <source>
        <dbReference type="Pfam" id="PF01833"/>
    </source>
</evidence>
<dbReference type="KEGG" id="mgk:FSB76_31285"/>
<dbReference type="InterPro" id="IPR002909">
    <property type="entry name" value="IPT_dom"/>
</dbReference>
<dbReference type="InterPro" id="IPR008979">
    <property type="entry name" value="Galactose-bd-like_sf"/>
</dbReference>